<keyword evidence="4" id="KW-1185">Reference proteome</keyword>
<dbReference type="InterPro" id="IPR036058">
    <property type="entry name" value="Kazal_dom_sf"/>
</dbReference>
<gene>
    <name evidence="3" type="ORF">KGM_202122</name>
</gene>
<feature type="domain" description="Kazal-like" evidence="2">
    <location>
        <begin position="26"/>
        <end position="61"/>
    </location>
</feature>
<name>A0A212ETK1_DANPL</name>
<accession>A0A212ETK1</accession>
<evidence type="ECO:0000313" key="4">
    <source>
        <dbReference type="Proteomes" id="UP000007151"/>
    </source>
</evidence>
<dbReference type="SMART" id="SM00280">
    <property type="entry name" value="KAZAL"/>
    <property type="match status" value="1"/>
</dbReference>
<dbReference type="InterPro" id="IPR002350">
    <property type="entry name" value="Kazal_dom"/>
</dbReference>
<keyword evidence="1" id="KW-0732">Signal</keyword>
<dbReference type="PROSITE" id="PS51465">
    <property type="entry name" value="KAZAL_2"/>
    <property type="match status" value="1"/>
</dbReference>
<comment type="caution">
    <text evidence="3">The sequence shown here is derived from an EMBL/GenBank/DDBJ whole genome shotgun (WGS) entry which is preliminary data.</text>
</comment>
<reference evidence="3 4" key="1">
    <citation type="journal article" date="2011" name="Cell">
        <title>The monarch butterfly genome yields insights into long-distance migration.</title>
        <authorList>
            <person name="Zhan S."/>
            <person name="Merlin C."/>
            <person name="Boore J.L."/>
            <person name="Reppert S.M."/>
        </authorList>
    </citation>
    <scope>NUCLEOTIDE SEQUENCE [LARGE SCALE GENOMIC DNA]</scope>
    <source>
        <strain evidence="3">F-2</strain>
    </source>
</reference>
<dbReference type="SUPFAM" id="SSF100895">
    <property type="entry name" value="Kazal-type serine protease inhibitors"/>
    <property type="match status" value="1"/>
</dbReference>
<feature type="signal peptide" evidence="1">
    <location>
        <begin position="1"/>
        <end position="16"/>
    </location>
</feature>
<evidence type="ECO:0000256" key="1">
    <source>
        <dbReference type="SAM" id="SignalP"/>
    </source>
</evidence>
<dbReference type="KEGG" id="dpl:KGM_202122"/>
<dbReference type="EMBL" id="AGBW02012562">
    <property type="protein sequence ID" value="OWR44818.1"/>
    <property type="molecule type" value="Genomic_DNA"/>
</dbReference>
<proteinExistence type="predicted"/>
<dbReference type="AlphaFoldDB" id="A0A212ETK1"/>
<dbReference type="Gene3D" id="3.30.60.30">
    <property type="match status" value="1"/>
</dbReference>
<dbReference type="CDD" id="cd00104">
    <property type="entry name" value="KAZAL_FS"/>
    <property type="match status" value="1"/>
</dbReference>
<dbReference type="InParanoid" id="A0A212ETK1"/>
<sequence>MLLLLGLLTFALQAEAIDWGCYSNVPVCGIDGVTYKNICQFKEAKLLDPDLQVLYEGPCVKLKMLPSYNLMYDDTLVERQKPMLDKKMTFFSKKYINYI</sequence>
<feature type="chain" id="PRO_5012329494" description="Kazal-like domain-containing protein" evidence="1">
    <location>
        <begin position="17"/>
        <end position="99"/>
    </location>
</feature>
<organism evidence="3 4">
    <name type="scientific">Danaus plexippus plexippus</name>
    <dbReference type="NCBI Taxonomy" id="278856"/>
    <lineage>
        <taxon>Eukaryota</taxon>
        <taxon>Metazoa</taxon>
        <taxon>Ecdysozoa</taxon>
        <taxon>Arthropoda</taxon>
        <taxon>Hexapoda</taxon>
        <taxon>Insecta</taxon>
        <taxon>Pterygota</taxon>
        <taxon>Neoptera</taxon>
        <taxon>Endopterygota</taxon>
        <taxon>Lepidoptera</taxon>
        <taxon>Glossata</taxon>
        <taxon>Ditrysia</taxon>
        <taxon>Papilionoidea</taxon>
        <taxon>Nymphalidae</taxon>
        <taxon>Danainae</taxon>
        <taxon>Danaini</taxon>
        <taxon>Danaina</taxon>
        <taxon>Danaus</taxon>
        <taxon>Danaus</taxon>
    </lineage>
</organism>
<protein>
    <recommendedName>
        <fullName evidence="2">Kazal-like domain-containing protein</fullName>
    </recommendedName>
</protein>
<dbReference type="Proteomes" id="UP000007151">
    <property type="component" value="Unassembled WGS sequence"/>
</dbReference>
<evidence type="ECO:0000259" key="2">
    <source>
        <dbReference type="PROSITE" id="PS51465"/>
    </source>
</evidence>
<dbReference type="Pfam" id="PF07648">
    <property type="entry name" value="Kazal_2"/>
    <property type="match status" value="1"/>
</dbReference>
<evidence type="ECO:0000313" key="3">
    <source>
        <dbReference type="EMBL" id="OWR44818.1"/>
    </source>
</evidence>